<dbReference type="InterPro" id="IPR011006">
    <property type="entry name" value="CheY-like_superfamily"/>
</dbReference>
<dbReference type="PROSITE" id="PS50045">
    <property type="entry name" value="SIGMA54_INTERACT_4"/>
    <property type="match status" value="1"/>
</dbReference>
<dbReference type="InterPro" id="IPR058031">
    <property type="entry name" value="AAA_lid_NorR"/>
</dbReference>
<evidence type="ECO:0000256" key="6">
    <source>
        <dbReference type="PROSITE-ProRule" id="PRU00169"/>
    </source>
</evidence>
<dbReference type="InterPro" id="IPR009057">
    <property type="entry name" value="Homeodomain-like_sf"/>
</dbReference>
<dbReference type="SMART" id="SM00448">
    <property type="entry name" value="REC"/>
    <property type="match status" value="1"/>
</dbReference>
<proteinExistence type="predicted"/>
<dbReference type="PROSITE" id="PS50110">
    <property type="entry name" value="RESPONSE_REGULATORY"/>
    <property type="match status" value="1"/>
</dbReference>
<dbReference type="SMART" id="SM00382">
    <property type="entry name" value="AAA"/>
    <property type="match status" value="1"/>
</dbReference>
<keyword evidence="3" id="KW-0805">Transcription regulation</keyword>
<keyword evidence="6" id="KW-0597">Phosphoprotein</keyword>
<evidence type="ECO:0000313" key="10">
    <source>
        <dbReference type="Proteomes" id="UP000184164"/>
    </source>
</evidence>
<keyword evidence="1" id="KW-0547">Nucleotide-binding</keyword>
<dbReference type="InterPro" id="IPR002197">
    <property type="entry name" value="HTH_Fis"/>
</dbReference>
<accession>A0A1M5FQ71</accession>
<dbReference type="RefSeq" id="WP_073003376.1">
    <property type="nucleotide sequence ID" value="NZ_FQUM01000014.1"/>
</dbReference>
<gene>
    <name evidence="9" type="ORF">SAMN05444274_11413</name>
</gene>
<dbReference type="PROSITE" id="PS00676">
    <property type="entry name" value="SIGMA54_INTERACT_2"/>
    <property type="match status" value="1"/>
</dbReference>
<evidence type="ECO:0000256" key="3">
    <source>
        <dbReference type="ARBA" id="ARBA00023015"/>
    </source>
</evidence>
<organism evidence="9 10">
    <name type="scientific">Mariniphaga anaerophila</name>
    <dbReference type="NCBI Taxonomy" id="1484053"/>
    <lineage>
        <taxon>Bacteria</taxon>
        <taxon>Pseudomonadati</taxon>
        <taxon>Bacteroidota</taxon>
        <taxon>Bacteroidia</taxon>
        <taxon>Marinilabiliales</taxon>
        <taxon>Prolixibacteraceae</taxon>
        <taxon>Mariniphaga</taxon>
    </lineage>
</organism>
<dbReference type="GO" id="GO:0043565">
    <property type="term" value="F:sequence-specific DNA binding"/>
    <property type="evidence" value="ECO:0007669"/>
    <property type="project" value="InterPro"/>
</dbReference>
<dbReference type="Gene3D" id="3.40.50.300">
    <property type="entry name" value="P-loop containing nucleotide triphosphate hydrolases"/>
    <property type="match status" value="1"/>
</dbReference>
<keyword evidence="5" id="KW-0804">Transcription</keyword>
<evidence type="ECO:0000259" key="7">
    <source>
        <dbReference type="PROSITE" id="PS50045"/>
    </source>
</evidence>
<feature type="domain" description="Response regulatory" evidence="8">
    <location>
        <begin position="5"/>
        <end position="124"/>
    </location>
</feature>
<dbReference type="Gene3D" id="1.10.8.60">
    <property type="match status" value="1"/>
</dbReference>
<dbReference type="InterPro" id="IPR001789">
    <property type="entry name" value="Sig_transdc_resp-reg_receiver"/>
</dbReference>
<dbReference type="SUPFAM" id="SSF52540">
    <property type="entry name" value="P-loop containing nucleoside triphosphate hydrolases"/>
    <property type="match status" value="1"/>
</dbReference>
<dbReference type="EMBL" id="FQUM01000014">
    <property type="protein sequence ID" value="SHF93554.1"/>
    <property type="molecule type" value="Genomic_DNA"/>
</dbReference>
<dbReference type="SUPFAM" id="SSF46689">
    <property type="entry name" value="Homeodomain-like"/>
    <property type="match status" value="1"/>
</dbReference>
<keyword evidence="2" id="KW-0067">ATP-binding</keyword>
<evidence type="ECO:0000313" key="9">
    <source>
        <dbReference type="EMBL" id="SHF93554.1"/>
    </source>
</evidence>
<dbReference type="PANTHER" id="PTHR32071">
    <property type="entry name" value="TRANSCRIPTIONAL REGULATORY PROTEIN"/>
    <property type="match status" value="1"/>
</dbReference>
<name>A0A1M5FQ71_9BACT</name>
<dbReference type="InterPro" id="IPR025944">
    <property type="entry name" value="Sigma_54_int_dom_CS"/>
</dbReference>
<feature type="domain" description="Sigma-54 factor interaction" evidence="7">
    <location>
        <begin position="154"/>
        <end position="383"/>
    </location>
</feature>
<dbReference type="PANTHER" id="PTHR32071:SF113">
    <property type="entry name" value="ALGINATE BIOSYNTHESIS TRANSCRIPTIONAL REGULATORY PROTEIN ALGB"/>
    <property type="match status" value="1"/>
</dbReference>
<feature type="modified residue" description="4-aspartylphosphate" evidence="6">
    <location>
        <position position="54"/>
    </location>
</feature>
<dbReference type="InterPro" id="IPR003593">
    <property type="entry name" value="AAA+_ATPase"/>
</dbReference>
<protein>
    <submittedName>
        <fullName evidence="9">DNA-binding transcriptional response regulator, NtrC family, contains REC, AAA-type ATPase, and a Fis-type DNA-binding domains</fullName>
    </submittedName>
</protein>
<dbReference type="GO" id="GO:0005524">
    <property type="term" value="F:ATP binding"/>
    <property type="evidence" value="ECO:0007669"/>
    <property type="project" value="UniProtKB-KW"/>
</dbReference>
<dbReference type="InterPro" id="IPR027417">
    <property type="entry name" value="P-loop_NTPase"/>
</dbReference>
<dbReference type="AlphaFoldDB" id="A0A1M5FQ71"/>
<dbReference type="PRINTS" id="PR01590">
    <property type="entry name" value="HTHFIS"/>
</dbReference>
<dbReference type="CDD" id="cd00156">
    <property type="entry name" value="REC"/>
    <property type="match status" value="1"/>
</dbReference>
<evidence type="ECO:0000256" key="2">
    <source>
        <dbReference type="ARBA" id="ARBA00022840"/>
    </source>
</evidence>
<dbReference type="Pfam" id="PF02954">
    <property type="entry name" value="HTH_8"/>
    <property type="match status" value="1"/>
</dbReference>
<evidence type="ECO:0000256" key="1">
    <source>
        <dbReference type="ARBA" id="ARBA00022741"/>
    </source>
</evidence>
<dbReference type="Pfam" id="PF25601">
    <property type="entry name" value="AAA_lid_14"/>
    <property type="match status" value="1"/>
</dbReference>
<dbReference type="PROSITE" id="PS00688">
    <property type="entry name" value="SIGMA54_INTERACT_3"/>
    <property type="match status" value="1"/>
</dbReference>
<sequence length="455" mass="51396">MTKGKLLAVDDNKSILSALELLLQDDFEEIKTISNPNQLPSLIENGEFDLVLLDMNFSAGVNTGNEGLYWLSRIQELRPDMEVVLFTAYGDVELAVKALKKGAADFVLKPWDNEKLRATLNNVYKLQQSKKEIKQLKQKTQALRSEMDRNQHFIIARSPQMLDILNLVRKVAQTDANVLITGDNGTGKELIARELHRHSKRSNEIMVSVDMGAISETLFESELFGHKKGAFTDAREDRTGKIENANNGTLFLDEIGNLPIQLQPKLLAVLQNRVVTPIGTNKPVPVDIRLICATNRNPATMVAEGTFREDLLYRINTIHIEVPPLRERKEDIEAIAIHFLEVYRNKYRKPVKKISAAGLAKLTHYKWPGNVRELQHAIEKAVILSDDKAELTPDDFFFQPVIHDGDDVFEGTLEEMERKMIAKAIKSNNSNLSAVAGQLGVTRQTLYNKMKKYNL</sequence>
<dbReference type="Pfam" id="PF00072">
    <property type="entry name" value="Response_reg"/>
    <property type="match status" value="1"/>
</dbReference>
<evidence type="ECO:0000256" key="4">
    <source>
        <dbReference type="ARBA" id="ARBA00023125"/>
    </source>
</evidence>
<dbReference type="GO" id="GO:0000160">
    <property type="term" value="P:phosphorelay signal transduction system"/>
    <property type="evidence" value="ECO:0007669"/>
    <property type="project" value="InterPro"/>
</dbReference>
<dbReference type="SUPFAM" id="SSF52172">
    <property type="entry name" value="CheY-like"/>
    <property type="match status" value="1"/>
</dbReference>
<keyword evidence="10" id="KW-1185">Reference proteome</keyword>
<dbReference type="Gene3D" id="1.10.10.60">
    <property type="entry name" value="Homeodomain-like"/>
    <property type="match status" value="1"/>
</dbReference>
<dbReference type="GO" id="GO:0006355">
    <property type="term" value="P:regulation of DNA-templated transcription"/>
    <property type="evidence" value="ECO:0007669"/>
    <property type="project" value="InterPro"/>
</dbReference>
<dbReference type="Gene3D" id="3.40.50.2300">
    <property type="match status" value="1"/>
</dbReference>
<dbReference type="FunFam" id="3.40.50.300:FF:000006">
    <property type="entry name" value="DNA-binding transcriptional regulator NtrC"/>
    <property type="match status" value="1"/>
</dbReference>
<dbReference type="Proteomes" id="UP000184164">
    <property type="component" value="Unassembled WGS sequence"/>
</dbReference>
<reference evidence="9 10" key="1">
    <citation type="submission" date="2016-11" db="EMBL/GenBank/DDBJ databases">
        <authorList>
            <person name="Jaros S."/>
            <person name="Januszkiewicz K."/>
            <person name="Wedrychowicz H."/>
        </authorList>
    </citation>
    <scope>NUCLEOTIDE SEQUENCE [LARGE SCALE GENOMIC DNA]</scope>
    <source>
        <strain evidence="9 10">DSM 26910</strain>
    </source>
</reference>
<dbReference type="InterPro" id="IPR025943">
    <property type="entry name" value="Sigma_54_int_dom_ATP-bd_2"/>
</dbReference>
<dbReference type="InterPro" id="IPR002078">
    <property type="entry name" value="Sigma_54_int"/>
</dbReference>
<evidence type="ECO:0000256" key="5">
    <source>
        <dbReference type="ARBA" id="ARBA00023163"/>
    </source>
</evidence>
<keyword evidence="4 9" id="KW-0238">DNA-binding</keyword>
<evidence type="ECO:0000259" key="8">
    <source>
        <dbReference type="PROSITE" id="PS50110"/>
    </source>
</evidence>
<dbReference type="CDD" id="cd00009">
    <property type="entry name" value="AAA"/>
    <property type="match status" value="1"/>
</dbReference>
<dbReference type="OrthoDB" id="9810703at2"/>
<dbReference type="STRING" id="1484053.SAMN05444274_11413"/>
<dbReference type="Pfam" id="PF00158">
    <property type="entry name" value="Sigma54_activat"/>
    <property type="match status" value="1"/>
</dbReference>